<keyword evidence="3" id="KW-1185">Reference proteome</keyword>
<dbReference type="SUPFAM" id="SSF48452">
    <property type="entry name" value="TPR-like"/>
    <property type="match status" value="1"/>
</dbReference>
<dbReference type="STRING" id="686340.Metal_0993"/>
<dbReference type="InterPro" id="IPR011990">
    <property type="entry name" value="TPR-like_helical_dom_sf"/>
</dbReference>
<dbReference type="Gene3D" id="1.25.40.10">
    <property type="entry name" value="Tetratricopeptide repeat domain"/>
    <property type="match status" value="1"/>
</dbReference>
<evidence type="ECO:0000313" key="2">
    <source>
        <dbReference type="EMBL" id="EIC28812.1"/>
    </source>
</evidence>
<reference evidence="2 3" key="1">
    <citation type="journal article" date="2013" name="Genome Announc.">
        <title>Genome Sequence of the Obligate Gammaproteobacterial Methanotroph Methylomicrobium album Strain BG8.</title>
        <authorList>
            <person name="Kits K.D."/>
            <person name="Kalyuzhnaya M.G."/>
            <person name="Klotz M.G."/>
            <person name="Jetten M.S."/>
            <person name="Op den Camp H.J."/>
            <person name="Vuilleumier S."/>
            <person name="Bringel F."/>
            <person name="Dispirito A.A."/>
            <person name="Murrell J.C."/>
            <person name="Bruce D."/>
            <person name="Cheng J.F."/>
            <person name="Copeland A."/>
            <person name="Goodwin L."/>
            <person name="Hauser L."/>
            <person name="Lajus A."/>
            <person name="Land M.L."/>
            <person name="Lapidus A."/>
            <person name="Lucas S."/>
            <person name="Medigue C."/>
            <person name="Pitluck S."/>
            <person name="Woyke T."/>
            <person name="Zeytun A."/>
            <person name="Stein L.Y."/>
        </authorList>
    </citation>
    <scope>NUCLEOTIDE SEQUENCE [LARGE SCALE GENOMIC DNA]</scope>
    <source>
        <strain evidence="2 3">BG8</strain>
    </source>
</reference>
<evidence type="ECO:0008006" key="4">
    <source>
        <dbReference type="Google" id="ProtNLM"/>
    </source>
</evidence>
<accession>H8GGL6</accession>
<dbReference type="Pfam" id="PF06552">
    <property type="entry name" value="TOM20_plant"/>
    <property type="match status" value="1"/>
</dbReference>
<gene>
    <name evidence="2" type="ORF">Metal_0993</name>
</gene>
<dbReference type="Proteomes" id="UP000005090">
    <property type="component" value="Chromosome"/>
</dbReference>
<dbReference type="eggNOG" id="COG0457">
    <property type="taxonomic scope" value="Bacteria"/>
</dbReference>
<evidence type="ECO:0000313" key="3">
    <source>
        <dbReference type="Proteomes" id="UP000005090"/>
    </source>
</evidence>
<sequence>MSILNSLTKRSRLNSAIKQTKEARKSEGNKADYLFKKVYEDYADIVHDDPLRAEALYFWGHALLHQAKTKTGDEALALYRDAILKFAFCLTLEPNYLAAAIDGGVCYMDMARLEGAAKNSELYEKAQREFERANSIQAGAASYNLACIHALRGENEDCLKALENARDKGSLPDTQDILNDPDMAGVQDQAWFIELLESRNKKQEAAAKASEEDAAETSPETERGQTETDA</sequence>
<dbReference type="EMBL" id="CM001475">
    <property type="protein sequence ID" value="EIC28812.1"/>
    <property type="molecule type" value="Genomic_DNA"/>
</dbReference>
<dbReference type="NCBIfam" id="NF047558">
    <property type="entry name" value="TPR_END_plus"/>
    <property type="match status" value="1"/>
</dbReference>
<organism evidence="2 3">
    <name type="scientific">Methylomicrobium album BG8</name>
    <dbReference type="NCBI Taxonomy" id="686340"/>
    <lineage>
        <taxon>Bacteria</taxon>
        <taxon>Pseudomonadati</taxon>
        <taxon>Pseudomonadota</taxon>
        <taxon>Gammaproteobacteria</taxon>
        <taxon>Methylococcales</taxon>
        <taxon>Methylococcaceae</taxon>
        <taxon>Methylomicrobium</taxon>
    </lineage>
</organism>
<dbReference type="AlphaFoldDB" id="H8GGL6"/>
<dbReference type="RefSeq" id="WP_005370170.1">
    <property type="nucleotide sequence ID" value="NZ_CM001475.1"/>
</dbReference>
<feature type="compositionally biased region" description="Basic and acidic residues" evidence="1">
    <location>
        <begin position="202"/>
        <end position="211"/>
    </location>
</feature>
<feature type="region of interest" description="Disordered" evidence="1">
    <location>
        <begin position="202"/>
        <end position="230"/>
    </location>
</feature>
<feature type="compositionally biased region" description="Basic and acidic residues" evidence="1">
    <location>
        <begin position="220"/>
        <end position="230"/>
    </location>
</feature>
<protein>
    <recommendedName>
        <fullName evidence="4">Tetratricopeptide repeat protein</fullName>
    </recommendedName>
</protein>
<dbReference type="HOGENOM" id="CLU_084450_0_0_6"/>
<proteinExistence type="predicted"/>
<name>H8GGL6_METAL</name>
<evidence type="ECO:0000256" key="1">
    <source>
        <dbReference type="SAM" id="MobiDB-lite"/>
    </source>
</evidence>